<reference evidence="2 3" key="1">
    <citation type="submission" date="2024-06" db="EMBL/GenBank/DDBJ databases">
        <authorList>
            <person name="Kim D.-U."/>
        </authorList>
    </citation>
    <scope>NUCLEOTIDE SEQUENCE [LARGE SCALE GENOMIC DNA]</scope>
    <source>
        <strain evidence="2 3">KACC15460</strain>
    </source>
</reference>
<dbReference type="InterPro" id="IPR037401">
    <property type="entry name" value="SnoaL-like"/>
</dbReference>
<feature type="domain" description="SnoaL-like" evidence="1">
    <location>
        <begin position="25"/>
        <end position="112"/>
    </location>
</feature>
<gene>
    <name evidence="2" type="ORF">ABVQ20_31895</name>
</gene>
<evidence type="ECO:0000313" key="2">
    <source>
        <dbReference type="EMBL" id="MET2831559.1"/>
    </source>
</evidence>
<sequence>MKSIDYDGLMQANAVRVFSERDPGRRLDAIRELYTADAVLTEPEGVSKGEAAIGDAVTELLSRLPPAFAFTPIGAAIGHHGVGRLLWKAGPPNGPPVVTGMDIAHFKDGRIQALYVFLDPATDAERKELTVAGGGNQG</sequence>
<proteinExistence type="predicted"/>
<dbReference type="InterPro" id="IPR032710">
    <property type="entry name" value="NTF2-like_dom_sf"/>
</dbReference>
<comment type="caution">
    <text evidence="2">The sequence shown here is derived from an EMBL/GenBank/DDBJ whole genome shotgun (WGS) entry which is preliminary data.</text>
</comment>
<dbReference type="RefSeq" id="WP_354463669.1">
    <property type="nucleotide sequence ID" value="NZ_JBEWSZ010000004.1"/>
</dbReference>
<dbReference type="Gene3D" id="3.10.450.50">
    <property type="match status" value="1"/>
</dbReference>
<evidence type="ECO:0000259" key="1">
    <source>
        <dbReference type="Pfam" id="PF12680"/>
    </source>
</evidence>
<evidence type="ECO:0000313" key="3">
    <source>
        <dbReference type="Proteomes" id="UP001548832"/>
    </source>
</evidence>
<keyword evidence="3" id="KW-1185">Reference proteome</keyword>
<name>A0ABV2DNX9_9HYPH</name>
<dbReference type="SUPFAM" id="SSF54427">
    <property type="entry name" value="NTF2-like"/>
    <property type="match status" value="1"/>
</dbReference>
<accession>A0ABV2DNX9</accession>
<dbReference type="EMBL" id="JBEWSZ010000004">
    <property type="protein sequence ID" value="MET2831559.1"/>
    <property type="molecule type" value="Genomic_DNA"/>
</dbReference>
<protein>
    <submittedName>
        <fullName evidence="2">Nuclear transport factor 2 family protein</fullName>
    </submittedName>
</protein>
<organism evidence="2 3">
    <name type="scientific">Mesorhizobium shangrilense</name>
    <dbReference type="NCBI Taxonomy" id="460060"/>
    <lineage>
        <taxon>Bacteria</taxon>
        <taxon>Pseudomonadati</taxon>
        <taxon>Pseudomonadota</taxon>
        <taxon>Alphaproteobacteria</taxon>
        <taxon>Hyphomicrobiales</taxon>
        <taxon>Phyllobacteriaceae</taxon>
        <taxon>Mesorhizobium</taxon>
    </lineage>
</organism>
<dbReference type="Pfam" id="PF12680">
    <property type="entry name" value="SnoaL_2"/>
    <property type="match status" value="1"/>
</dbReference>
<dbReference type="Proteomes" id="UP001548832">
    <property type="component" value="Unassembled WGS sequence"/>
</dbReference>